<evidence type="ECO:0000259" key="4">
    <source>
        <dbReference type="SMART" id="SM00387"/>
    </source>
</evidence>
<evidence type="ECO:0000256" key="2">
    <source>
        <dbReference type="ARBA" id="ARBA00012438"/>
    </source>
</evidence>
<dbReference type="SUPFAM" id="SSF55874">
    <property type="entry name" value="ATPase domain of HSP90 chaperone/DNA topoisomerase II/histidine kinase"/>
    <property type="match status" value="1"/>
</dbReference>
<evidence type="ECO:0000313" key="5">
    <source>
        <dbReference type="EMBL" id="MEN2789435.1"/>
    </source>
</evidence>
<feature type="transmembrane region" description="Helical" evidence="3">
    <location>
        <begin position="75"/>
        <end position="93"/>
    </location>
</feature>
<dbReference type="GO" id="GO:0016301">
    <property type="term" value="F:kinase activity"/>
    <property type="evidence" value="ECO:0007669"/>
    <property type="project" value="UniProtKB-KW"/>
</dbReference>
<keyword evidence="5" id="KW-0418">Kinase</keyword>
<comment type="catalytic activity">
    <reaction evidence="1">
        <text>ATP + protein L-histidine = ADP + protein N-phospho-L-histidine.</text>
        <dbReference type="EC" id="2.7.13.3"/>
    </reaction>
</comment>
<proteinExistence type="predicted"/>
<keyword evidence="6" id="KW-1185">Reference proteome</keyword>
<accession>A0ABU9Y0V3</accession>
<evidence type="ECO:0000256" key="1">
    <source>
        <dbReference type="ARBA" id="ARBA00000085"/>
    </source>
</evidence>
<organism evidence="5 6">
    <name type="scientific">Sphingomonas oligophenolica</name>
    <dbReference type="NCBI Taxonomy" id="301154"/>
    <lineage>
        <taxon>Bacteria</taxon>
        <taxon>Pseudomonadati</taxon>
        <taxon>Pseudomonadota</taxon>
        <taxon>Alphaproteobacteria</taxon>
        <taxon>Sphingomonadales</taxon>
        <taxon>Sphingomonadaceae</taxon>
        <taxon>Sphingomonas</taxon>
    </lineage>
</organism>
<protein>
    <recommendedName>
        <fullName evidence="2">histidine kinase</fullName>
        <ecNumber evidence="2">2.7.13.3</ecNumber>
    </recommendedName>
</protein>
<dbReference type="EC" id="2.7.13.3" evidence="2"/>
<keyword evidence="3" id="KW-1133">Transmembrane helix</keyword>
<name>A0ABU9Y0V3_9SPHN</name>
<reference evidence="5 6" key="1">
    <citation type="submission" date="2024-05" db="EMBL/GenBank/DDBJ databases">
        <authorList>
            <person name="Liu Q."/>
            <person name="Xin Y.-H."/>
        </authorList>
    </citation>
    <scope>NUCLEOTIDE SEQUENCE [LARGE SCALE GENOMIC DNA]</scope>
    <source>
        <strain evidence="5 6">CGMCC 1.10181</strain>
    </source>
</reference>
<dbReference type="RefSeq" id="WP_343887266.1">
    <property type="nucleotide sequence ID" value="NZ_BAAAEH010000002.1"/>
</dbReference>
<dbReference type="InterPro" id="IPR004358">
    <property type="entry name" value="Sig_transdc_His_kin-like_C"/>
</dbReference>
<dbReference type="EMBL" id="JBDIME010000004">
    <property type="protein sequence ID" value="MEN2789435.1"/>
    <property type="molecule type" value="Genomic_DNA"/>
</dbReference>
<feature type="domain" description="Histidine kinase/HSP90-like ATPase" evidence="4">
    <location>
        <begin position="284"/>
        <end position="379"/>
    </location>
</feature>
<dbReference type="PRINTS" id="PR00344">
    <property type="entry name" value="BCTRLSENSOR"/>
</dbReference>
<dbReference type="Pfam" id="PF02518">
    <property type="entry name" value="HATPase_c"/>
    <property type="match status" value="1"/>
</dbReference>
<dbReference type="InterPro" id="IPR010559">
    <property type="entry name" value="Sig_transdc_His_kin_internal"/>
</dbReference>
<feature type="transmembrane region" description="Helical" evidence="3">
    <location>
        <begin position="105"/>
        <end position="126"/>
    </location>
</feature>
<dbReference type="Gene3D" id="3.30.565.10">
    <property type="entry name" value="Histidine kinase-like ATPase, C-terminal domain"/>
    <property type="match status" value="1"/>
</dbReference>
<dbReference type="SMART" id="SM00387">
    <property type="entry name" value="HATPase_c"/>
    <property type="match status" value="1"/>
</dbReference>
<comment type="caution">
    <text evidence="5">The sequence shown here is derived from an EMBL/GenBank/DDBJ whole genome shotgun (WGS) entry which is preliminary data.</text>
</comment>
<feature type="transmembrane region" description="Helical" evidence="3">
    <location>
        <begin position="42"/>
        <end position="63"/>
    </location>
</feature>
<dbReference type="InterPro" id="IPR036890">
    <property type="entry name" value="HATPase_C_sf"/>
</dbReference>
<keyword evidence="3" id="KW-0812">Transmembrane</keyword>
<dbReference type="Proteomes" id="UP001419910">
    <property type="component" value="Unassembled WGS sequence"/>
</dbReference>
<sequence>MRSKGDEMDSYRAETLHLPLLDLVPRFSGAYRTVIAARQRSTLYLIAAFWLFTFAVLSIHSAVSEALPFQILGPRRLLTAAFGTLLCLAMVRLHARLRSRSFPRWILWGTIGALVMAIAVTGFSMVMNRIVAPLPGMPAINTAEMIQRILLWFGYCLAWTGTHLAMTYHWEVEDEQQRAAALVELAQQAQIAALRYQINPHFLFNTLNSISALVMERRNDDAESMLLNLSAFVRTTFATDPSALIPLSEEVGLQRLYLEIEEARFSERMRVIFEIPESLEGALVPALILQPLVENALRHGVGESEAMTVVRICAARRSHRLQLLVDDDGAGWRRSGGTGLGLNNVRDRLQAHFGDQASFTAGARATGGFRVELELPLELAA</sequence>
<gene>
    <name evidence="5" type="ORF">ABC974_07360</name>
</gene>
<evidence type="ECO:0000256" key="3">
    <source>
        <dbReference type="SAM" id="Phobius"/>
    </source>
</evidence>
<keyword evidence="3" id="KW-0472">Membrane</keyword>
<dbReference type="InterPro" id="IPR003594">
    <property type="entry name" value="HATPase_dom"/>
</dbReference>
<dbReference type="InterPro" id="IPR050640">
    <property type="entry name" value="Bact_2-comp_sensor_kinase"/>
</dbReference>
<evidence type="ECO:0000313" key="6">
    <source>
        <dbReference type="Proteomes" id="UP001419910"/>
    </source>
</evidence>
<keyword evidence="5" id="KW-0808">Transferase</keyword>
<dbReference type="Pfam" id="PF06580">
    <property type="entry name" value="His_kinase"/>
    <property type="match status" value="1"/>
</dbReference>
<dbReference type="PANTHER" id="PTHR34220:SF7">
    <property type="entry name" value="SENSOR HISTIDINE KINASE YPDA"/>
    <property type="match status" value="1"/>
</dbReference>
<dbReference type="PANTHER" id="PTHR34220">
    <property type="entry name" value="SENSOR HISTIDINE KINASE YPDA"/>
    <property type="match status" value="1"/>
</dbReference>